<dbReference type="PANTHER" id="PTHR43767:SF1">
    <property type="entry name" value="NONRIBOSOMAL PEPTIDE SYNTHASE PES1 (EUROFUNG)-RELATED"/>
    <property type="match status" value="1"/>
</dbReference>
<comment type="caution">
    <text evidence="3">The sequence shown here is derived from an EMBL/GenBank/DDBJ whole genome shotgun (WGS) entry which is preliminary data.</text>
</comment>
<evidence type="ECO:0000256" key="1">
    <source>
        <dbReference type="SAM" id="Phobius"/>
    </source>
</evidence>
<protein>
    <recommendedName>
        <fullName evidence="2">VWFA domain-containing protein</fullName>
    </recommendedName>
</protein>
<dbReference type="Gene3D" id="3.40.50.12780">
    <property type="entry name" value="N-terminal domain of ligase-like"/>
    <property type="match status" value="1"/>
</dbReference>
<evidence type="ECO:0000313" key="3">
    <source>
        <dbReference type="EMBL" id="KKN76786.1"/>
    </source>
</evidence>
<gene>
    <name evidence="3" type="ORF">LCGC14_0366530</name>
</gene>
<dbReference type="InterPro" id="IPR000873">
    <property type="entry name" value="AMP-dep_synth/lig_dom"/>
</dbReference>
<feature type="transmembrane region" description="Helical" evidence="1">
    <location>
        <begin position="57"/>
        <end position="77"/>
    </location>
</feature>
<dbReference type="Pfam" id="PF07584">
    <property type="entry name" value="BatA"/>
    <property type="match status" value="1"/>
</dbReference>
<feature type="non-terminal residue" evidence="3">
    <location>
        <position position="443"/>
    </location>
</feature>
<dbReference type="Pfam" id="PF00501">
    <property type="entry name" value="AMP-binding"/>
    <property type="match status" value="1"/>
</dbReference>
<dbReference type="InterPro" id="IPR050237">
    <property type="entry name" value="ATP-dep_AMP-bd_enzyme"/>
</dbReference>
<dbReference type="NCBIfam" id="TIGR02226">
    <property type="entry name" value="two_anch"/>
    <property type="match status" value="1"/>
</dbReference>
<evidence type="ECO:0000259" key="2">
    <source>
        <dbReference type="PROSITE" id="PS50234"/>
    </source>
</evidence>
<proteinExistence type="predicted"/>
<dbReference type="PANTHER" id="PTHR43767">
    <property type="entry name" value="LONG-CHAIN-FATTY-ACID--COA LIGASE"/>
    <property type="match status" value="1"/>
</dbReference>
<reference evidence="3" key="1">
    <citation type="journal article" date="2015" name="Nature">
        <title>Complex archaea that bridge the gap between prokaryotes and eukaryotes.</title>
        <authorList>
            <person name="Spang A."/>
            <person name="Saw J.H."/>
            <person name="Jorgensen S.L."/>
            <person name="Zaremba-Niedzwiedzka K."/>
            <person name="Martijn J."/>
            <person name="Lind A.E."/>
            <person name="van Eijk R."/>
            <person name="Schleper C."/>
            <person name="Guy L."/>
            <person name="Ettema T.J."/>
        </authorList>
    </citation>
    <scope>NUCLEOTIDE SEQUENCE</scope>
</reference>
<keyword evidence="1" id="KW-1133">Transmembrane helix</keyword>
<dbReference type="EMBL" id="LAZR01000289">
    <property type="protein sequence ID" value="KKN76786.1"/>
    <property type="molecule type" value="Genomic_DNA"/>
</dbReference>
<keyword evidence="1" id="KW-0472">Membrane</keyword>
<organism evidence="3">
    <name type="scientific">marine sediment metagenome</name>
    <dbReference type="NCBI Taxonomy" id="412755"/>
    <lineage>
        <taxon>unclassified sequences</taxon>
        <taxon>metagenomes</taxon>
        <taxon>ecological metagenomes</taxon>
    </lineage>
</organism>
<dbReference type="InterPro" id="IPR002035">
    <property type="entry name" value="VWF_A"/>
</dbReference>
<feature type="domain" description="VWFA" evidence="2">
    <location>
        <begin position="94"/>
        <end position="218"/>
    </location>
</feature>
<accession>A0A0F9VTK9</accession>
<name>A0A0F9VTK9_9ZZZZ</name>
<dbReference type="InterPro" id="IPR011933">
    <property type="entry name" value="Double_TM_dom"/>
</dbReference>
<keyword evidence="1" id="KW-0812">Transmembrane</keyword>
<feature type="transmembrane region" description="Helical" evidence="1">
    <location>
        <begin position="6"/>
        <end position="25"/>
    </location>
</feature>
<dbReference type="AlphaFoldDB" id="A0A0F9VTK9"/>
<dbReference type="PROSITE" id="PS50234">
    <property type="entry name" value="VWFA"/>
    <property type="match status" value="1"/>
</dbReference>
<dbReference type="SUPFAM" id="SSF56801">
    <property type="entry name" value="Acetyl-CoA synthetase-like"/>
    <property type="match status" value="1"/>
</dbReference>
<dbReference type="InterPro" id="IPR024163">
    <property type="entry name" value="Aerotolerance_reg_N"/>
</dbReference>
<dbReference type="InterPro" id="IPR042099">
    <property type="entry name" value="ANL_N_sf"/>
</dbReference>
<sequence length="443" mass="47995">MPFIHPAIFWTGLAAVAVPILIHLLNRRRFRLRDWAAMQFIRQALRRHRRRLQIEQLILLALRCLIIALLAAALARFTGCGSLALLPSAEVGRTTIFVLDDSVSMGQKLGPTTAFDLATADLAEQLDLLPDGETVAIRRTSDRDDSPLFAMNFVTDRTSLVTKLQTLQPSDGRADLAAALGWGAKLSAWVRARLGARSLRDRDVPDTAVILFTSGSENVPKAVPLTHRNMLTNIADGWDCFSISPADSMLGLLPPFHSFGLTVSILLPMCLGLRAVYHPNPTDGAAGGEMIHAYKATILAGTPTFLSGIVRASGADKLGSLRLVISGAEKCPDRVYRALARRCPQTTVLEGYGVTECSPIVAVNHEDSPRAGTIGQVMGSLEYALVDPQTNRRVAPGDRGVLLVRGPSVFGGYLNYDGPSPFVEFDGRQWYRTGDLVTEDDGG</sequence>
<dbReference type="SUPFAM" id="SSF53300">
    <property type="entry name" value="vWA-like"/>
    <property type="match status" value="1"/>
</dbReference>
<dbReference type="InterPro" id="IPR036465">
    <property type="entry name" value="vWFA_dom_sf"/>
</dbReference>